<accession>A0A1J7I5P9</accession>
<dbReference type="InParanoid" id="A0A1J7I5P9"/>
<gene>
    <name evidence="2" type="ORF">CONLIGDRAFT_657914</name>
</gene>
<protein>
    <submittedName>
        <fullName evidence="2">PLAC8-domain-containing protein</fullName>
    </submittedName>
</protein>
<dbReference type="Pfam" id="PF04749">
    <property type="entry name" value="PLAC8"/>
    <property type="match status" value="1"/>
</dbReference>
<evidence type="ECO:0000256" key="1">
    <source>
        <dbReference type="SAM" id="MobiDB-lite"/>
    </source>
</evidence>
<proteinExistence type="predicted"/>
<dbReference type="PANTHER" id="PTHR15907">
    <property type="entry name" value="DUF614 FAMILY PROTEIN-RELATED"/>
    <property type="match status" value="1"/>
</dbReference>
<feature type="region of interest" description="Disordered" evidence="1">
    <location>
        <begin position="1"/>
        <end position="20"/>
    </location>
</feature>
<keyword evidence="3" id="KW-1185">Reference proteome</keyword>
<dbReference type="EMBL" id="KV875109">
    <property type="protein sequence ID" value="OIW22967.1"/>
    <property type="molecule type" value="Genomic_DNA"/>
</dbReference>
<evidence type="ECO:0000313" key="2">
    <source>
        <dbReference type="EMBL" id="OIW22967.1"/>
    </source>
</evidence>
<feature type="compositionally biased region" description="Low complexity" evidence="1">
    <location>
        <begin position="1"/>
        <end position="13"/>
    </location>
</feature>
<sequence length="183" mass="19831">MSAPAPAQASSGPIDNNDINDWKTRINEVLAKPGEVVNSKSPATAQPWHESFLGCFSPIDLCCMTYCCPCVTFGKTHHRLRKDVNLAGYEPINTSCLMVLAAGWVGCCWIPLAMQRADIRAKYNLQGDCLTDIAAACCCGLCDLVQQEKEATYQGLNQLNQASKQPYQAPGGMTYTEPAPAPQ</sequence>
<reference evidence="2 3" key="1">
    <citation type="submission" date="2016-10" db="EMBL/GenBank/DDBJ databases">
        <title>Draft genome sequence of Coniochaeta ligniaria NRRL30616, a lignocellulolytic fungus for bioabatement of inhibitors in plant biomass hydrolysates.</title>
        <authorList>
            <consortium name="DOE Joint Genome Institute"/>
            <person name="Jimenez D.J."/>
            <person name="Hector R.E."/>
            <person name="Riley R."/>
            <person name="Sun H."/>
            <person name="Grigoriev I.V."/>
            <person name="Van Elsas J.D."/>
            <person name="Nichols N.N."/>
        </authorList>
    </citation>
    <scope>NUCLEOTIDE SEQUENCE [LARGE SCALE GENOMIC DNA]</scope>
    <source>
        <strain evidence="2 3">NRRL 30616</strain>
    </source>
</reference>
<organism evidence="2 3">
    <name type="scientific">Coniochaeta ligniaria NRRL 30616</name>
    <dbReference type="NCBI Taxonomy" id="1408157"/>
    <lineage>
        <taxon>Eukaryota</taxon>
        <taxon>Fungi</taxon>
        <taxon>Dikarya</taxon>
        <taxon>Ascomycota</taxon>
        <taxon>Pezizomycotina</taxon>
        <taxon>Sordariomycetes</taxon>
        <taxon>Sordariomycetidae</taxon>
        <taxon>Coniochaetales</taxon>
        <taxon>Coniochaetaceae</taxon>
        <taxon>Coniochaeta</taxon>
    </lineage>
</organism>
<name>A0A1J7I5P9_9PEZI</name>
<dbReference type="OrthoDB" id="1045822at2759"/>
<dbReference type="STRING" id="1408157.A0A1J7I5P9"/>
<dbReference type="InterPro" id="IPR006461">
    <property type="entry name" value="PLAC_motif_containing"/>
</dbReference>
<evidence type="ECO:0000313" key="3">
    <source>
        <dbReference type="Proteomes" id="UP000182658"/>
    </source>
</evidence>
<dbReference type="AlphaFoldDB" id="A0A1J7I5P9"/>
<dbReference type="NCBIfam" id="TIGR01571">
    <property type="entry name" value="A_thal_Cys_rich"/>
    <property type="match status" value="1"/>
</dbReference>
<dbReference type="Proteomes" id="UP000182658">
    <property type="component" value="Unassembled WGS sequence"/>
</dbReference>